<dbReference type="KEGG" id="cmiu:B1H56_03430"/>
<evidence type="ECO:0000256" key="5">
    <source>
        <dbReference type="HAMAP-Rule" id="MF_01080"/>
    </source>
</evidence>
<dbReference type="OrthoDB" id="9802309at2"/>
<dbReference type="Pfam" id="PF01509">
    <property type="entry name" value="TruB_N"/>
    <property type="match status" value="1"/>
</dbReference>
<dbReference type="PANTHER" id="PTHR13767:SF2">
    <property type="entry name" value="PSEUDOURIDYLATE SYNTHASE TRUB1"/>
    <property type="match status" value="1"/>
</dbReference>
<dbReference type="GO" id="GO:0031119">
    <property type="term" value="P:tRNA pseudouridine synthesis"/>
    <property type="evidence" value="ECO:0007669"/>
    <property type="project" value="UniProtKB-UniRule"/>
</dbReference>
<dbReference type="PATRIC" id="fig|626937.4.peg.2339"/>
<dbReference type="InterPro" id="IPR002501">
    <property type="entry name" value="PsdUridine_synth_N"/>
</dbReference>
<evidence type="ECO:0000313" key="8">
    <source>
        <dbReference type="Proteomes" id="UP000070366"/>
    </source>
</evidence>
<comment type="similarity">
    <text evidence="2 5">Belongs to the pseudouridine synthase TruB family. Type 1 subfamily.</text>
</comment>
<evidence type="ECO:0000256" key="3">
    <source>
        <dbReference type="ARBA" id="ARBA00022694"/>
    </source>
</evidence>
<protein>
    <recommendedName>
        <fullName evidence="5">tRNA pseudouridine synthase B</fullName>
        <ecNumber evidence="5">5.4.99.25</ecNumber>
    </recommendedName>
    <alternativeName>
        <fullName evidence="5">tRNA pseudouridine(55) synthase</fullName>
        <shortName evidence="5">Psi55 synthase</shortName>
    </alternativeName>
    <alternativeName>
        <fullName evidence="5">tRNA pseudouridylate synthase</fullName>
    </alternativeName>
    <alternativeName>
        <fullName evidence="5">tRNA-uridine isomerase</fullName>
    </alternativeName>
</protein>
<dbReference type="AlphaFoldDB" id="A0A136Q3H0"/>
<evidence type="ECO:0000256" key="2">
    <source>
        <dbReference type="ARBA" id="ARBA00005642"/>
    </source>
</evidence>
<sequence length="299" mass="33450">MNGVLNILKPPAMTSSDVVSHVRRILMQKKAGHTGTLDPGAAGVLPVCVGRATKIADYIMRGDKEYIAEITFGAETDTQDSYGSVTRTCESNIMKEMLACILPDFTGKLLQRPPMYSAVKHEGRKLYQLARKGIVVEKPLREVRVHEIELLGGTCNRFLLRIRCSKGTYIRTLCADMGEALSSCAYTSFLMRTETCGIRIEDTYTLPEVEMLMQAGDVERAVQPMEQVLSFLEPIYCDPYLYRFLTTGTPIDLAKAKLSVEPDKEYTVYCKGELIGIGKKERDTLKIVSMLKELGDLRR</sequence>
<evidence type="ECO:0000256" key="1">
    <source>
        <dbReference type="ARBA" id="ARBA00000385"/>
    </source>
</evidence>
<dbReference type="GO" id="GO:0003723">
    <property type="term" value="F:RNA binding"/>
    <property type="evidence" value="ECO:0007669"/>
    <property type="project" value="InterPro"/>
</dbReference>
<dbReference type="InterPro" id="IPR020103">
    <property type="entry name" value="PsdUridine_synth_cat_dom_sf"/>
</dbReference>
<comment type="function">
    <text evidence="5">Responsible for synthesis of pseudouridine from uracil-55 in the psi GC loop of transfer RNAs.</text>
</comment>
<dbReference type="EC" id="5.4.99.25" evidence="5"/>
<dbReference type="NCBIfam" id="TIGR00431">
    <property type="entry name" value="TruB"/>
    <property type="match status" value="1"/>
</dbReference>
<evidence type="ECO:0000259" key="6">
    <source>
        <dbReference type="Pfam" id="PF01509"/>
    </source>
</evidence>
<keyword evidence="8" id="KW-1185">Reference proteome</keyword>
<dbReference type="STRING" id="626937.HMPREF3293_02382"/>
<keyword evidence="3 5" id="KW-0819">tRNA processing</keyword>
<dbReference type="CDD" id="cd02573">
    <property type="entry name" value="PseudoU_synth_EcTruB"/>
    <property type="match status" value="1"/>
</dbReference>
<dbReference type="Gene3D" id="3.30.2350.10">
    <property type="entry name" value="Pseudouridine synthase"/>
    <property type="match status" value="1"/>
</dbReference>
<evidence type="ECO:0000313" key="7">
    <source>
        <dbReference type="EMBL" id="KXK65124.1"/>
    </source>
</evidence>
<keyword evidence="4 5" id="KW-0413">Isomerase</keyword>
<dbReference type="Proteomes" id="UP000070366">
    <property type="component" value="Unassembled WGS sequence"/>
</dbReference>
<feature type="domain" description="Pseudouridine synthase II N-terminal" evidence="6">
    <location>
        <begin position="23"/>
        <end position="170"/>
    </location>
</feature>
<reference evidence="7 8" key="1">
    <citation type="submission" date="2016-02" db="EMBL/GenBank/DDBJ databases">
        <authorList>
            <person name="Wen L."/>
            <person name="He K."/>
            <person name="Yang H."/>
        </authorList>
    </citation>
    <scope>NUCLEOTIDE SEQUENCE [LARGE SCALE GENOMIC DNA]</scope>
    <source>
        <strain evidence="7 8">DSM 22607</strain>
    </source>
</reference>
<comment type="catalytic activity">
    <reaction evidence="1 5">
        <text>uridine(55) in tRNA = pseudouridine(55) in tRNA</text>
        <dbReference type="Rhea" id="RHEA:42532"/>
        <dbReference type="Rhea" id="RHEA-COMP:10101"/>
        <dbReference type="Rhea" id="RHEA-COMP:10102"/>
        <dbReference type="ChEBI" id="CHEBI:65314"/>
        <dbReference type="ChEBI" id="CHEBI:65315"/>
        <dbReference type="EC" id="5.4.99.25"/>
    </reaction>
</comment>
<name>A0A136Q3H0_9FIRM</name>
<dbReference type="PANTHER" id="PTHR13767">
    <property type="entry name" value="TRNA-PSEUDOURIDINE SYNTHASE"/>
    <property type="match status" value="1"/>
</dbReference>
<comment type="caution">
    <text evidence="7">The sequence shown here is derived from an EMBL/GenBank/DDBJ whole genome shotgun (WGS) entry which is preliminary data.</text>
</comment>
<feature type="active site" description="Nucleophile" evidence="5">
    <location>
        <position position="38"/>
    </location>
</feature>
<dbReference type="EMBL" id="LSZW01000063">
    <property type="protein sequence ID" value="KXK65124.1"/>
    <property type="molecule type" value="Genomic_DNA"/>
</dbReference>
<proteinExistence type="inferred from homology"/>
<accession>A0A136Q3H0</accession>
<gene>
    <name evidence="5" type="primary">truB</name>
    <name evidence="7" type="ORF">HMPREF3293_02382</name>
</gene>
<evidence type="ECO:0000256" key="4">
    <source>
        <dbReference type="ARBA" id="ARBA00023235"/>
    </source>
</evidence>
<dbReference type="InterPro" id="IPR014780">
    <property type="entry name" value="tRNA_psdUridine_synth_TruB"/>
</dbReference>
<dbReference type="SUPFAM" id="SSF55120">
    <property type="entry name" value="Pseudouridine synthase"/>
    <property type="match status" value="1"/>
</dbReference>
<dbReference type="GO" id="GO:0160148">
    <property type="term" value="F:tRNA pseudouridine(55) synthase activity"/>
    <property type="evidence" value="ECO:0007669"/>
    <property type="project" value="UniProtKB-EC"/>
</dbReference>
<dbReference type="GO" id="GO:1990481">
    <property type="term" value="P:mRNA pseudouridine synthesis"/>
    <property type="evidence" value="ECO:0007669"/>
    <property type="project" value="TreeGrafter"/>
</dbReference>
<dbReference type="HAMAP" id="MF_01080">
    <property type="entry name" value="TruB_bact"/>
    <property type="match status" value="1"/>
</dbReference>
<organism evidence="7 8">
    <name type="scientific">Christensenella minuta</name>
    <dbReference type="NCBI Taxonomy" id="626937"/>
    <lineage>
        <taxon>Bacteria</taxon>
        <taxon>Bacillati</taxon>
        <taxon>Bacillota</taxon>
        <taxon>Clostridia</taxon>
        <taxon>Christensenellales</taxon>
        <taxon>Christensenellaceae</taxon>
        <taxon>Christensenella</taxon>
    </lineage>
</organism>